<dbReference type="RefSeq" id="WP_229808799.1">
    <property type="nucleotide sequence ID" value="NZ_BAAAHD010000008.1"/>
</dbReference>
<evidence type="ECO:0000313" key="11">
    <source>
        <dbReference type="Proteomes" id="UP000549343"/>
    </source>
</evidence>
<keyword evidence="3" id="KW-1003">Cell membrane</keyword>
<proteinExistence type="inferred from homology"/>
<evidence type="ECO:0000256" key="1">
    <source>
        <dbReference type="ARBA" id="ARBA00004651"/>
    </source>
</evidence>
<comment type="subcellular location">
    <subcellularLocation>
        <location evidence="1">Cell membrane</location>
        <topology evidence="1">Multi-pass membrane protein</topology>
    </subcellularLocation>
</comment>
<dbReference type="AlphaFoldDB" id="A0A7W7IK53"/>
<dbReference type="EMBL" id="JACHMV010000001">
    <property type="protein sequence ID" value="MBB4778557.1"/>
    <property type="molecule type" value="Genomic_DNA"/>
</dbReference>
<reference evidence="10 11" key="1">
    <citation type="submission" date="2020-08" db="EMBL/GenBank/DDBJ databases">
        <title>Sequencing the genomes of 1000 actinobacteria strains.</title>
        <authorList>
            <person name="Klenk H.-P."/>
        </authorList>
    </citation>
    <scope>NUCLEOTIDE SEQUENCE [LARGE SCALE GENOMIC DNA]</scope>
    <source>
        <strain evidence="10 11">DSM 44772</strain>
    </source>
</reference>
<dbReference type="GO" id="GO:0015204">
    <property type="term" value="F:urea transmembrane transporter activity"/>
    <property type="evidence" value="ECO:0007669"/>
    <property type="project" value="InterPro"/>
</dbReference>
<evidence type="ECO:0000256" key="7">
    <source>
        <dbReference type="PIRSR" id="PIRSR016502-1"/>
    </source>
</evidence>
<name>A0A7W7IK53_9ACTN</name>
<feature type="transmembrane region" description="Helical" evidence="9">
    <location>
        <begin position="249"/>
        <end position="268"/>
    </location>
</feature>
<evidence type="ECO:0000256" key="9">
    <source>
        <dbReference type="SAM" id="Phobius"/>
    </source>
</evidence>
<dbReference type="PANTHER" id="PTHR10464:SF4">
    <property type="entry name" value="UREA TRANSPORTER"/>
    <property type="match status" value="1"/>
</dbReference>
<evidence type="ECO:0000256" key="8">
    <source>
        <dbReference type="SAM" id="MobiDB-lite"/>
    </source>
</evidence>
<keyword evidence="4 9" id="KW-0812">Transmembrane</keyword>
<dbReference type="InterPro" id="IPR029020">
    <property type="entry name" value="Ammonium/urea_transptr"/>
</dbReference>
<feature type="transmembrane region" description="Helical" evidence="9">
    <location>
        <begin position="47"/>
        <end position="75"/>
    </location>
</feature>
<evidence type="ECO:0000313" key="10">
    <source>
        <dbReference type="EMBL" id="MBB4778557.1"/>
    </source>
</evidence>
<feature type="site" description="Important for channel permeability" evidence="7">
    <location>
        <position position="303"/>
    </location>
</feature>
<organism evidence="10 11">
    <name type="scientific">Actinomadura livida</name>
    <dbReference type="NCBI Taxonomy" id="79909"/>
    <lineage>
        <taxon>Bacteria</taxon>
        <taxon>Bacillati</taxon>
        <taxon>Actinomycetota</taxon>
        <taxon>Actinomycetes</taxon>
        <taxon>Streptosporangiales</taxon>
        <taxon>Thermomonosporaceae</taxon>
        <taxon>Actinomadura</taxon>
    </lineage>
</organism>
<feature type="transmembrane region" description="Helical" evidence="9">
    <location>
        <begin position="141"/>
        <end position="159"/>
    </location>
</feature>
<accession>A0A7W7IK53</accession>
<dbReference type="PIRSF" id="PIRSF016502">
    <property type="entry name" value="Urea_transporter"/>
    <property type="match status" value="1"/>
</dbReference>
<comment type="caution">
    <text evidence="10">The sequence shown here is derived from an EMBL/GenBank/DDBJ whole genome shotgun (WGS) entry which is preliminary data.</text>
</comment>
<feature type="transmembrane region" description="Helical" evidence="9">
    <location>
        <begin position="96"/>
        <end position="121"/>
    </location>
</feature>
<evidence type="ECO:0000256" key="5">
    <source>
        <dbReference type="ARBA" id="ARBA00022989"/>
    </source>
</evidence>
<feature type="transmembrane region" description="Helical" evidence="9">
    <location>
        <begin position="204"/>
        <end position="237"/>
    </location>
</feature>
<dbReference type="Gene3D" id="1.10.3430.10">
    <property type="entry name" value="Ammonium transporter AmtB like domains"/>
    <property type="match status" value="1"/>
</dbReference>
<dbReference type="PANTHER" id="PTHR10464">
    <property type="entry name" value="UREA TRANSPORTER"/>
    <property type="match status" value="1"/>
</dbReference>
<comment type="similarity">
    <text evidence="2">Belongs to the urea transporter family.</text>
</comment>
<keyword evidence="6 9" id="KW-0472">Membrane</keyword>
<feature type="transmembrane region" description="Helical" evidence="9">
    <location>
        <begin position="302"/>
        <end position="321"/>
    </location>
</feature>
<feature type="region of interest" description="Disordered" evidence="8">
    <location>
        <begin position="1"/>
        <end position="24"/>
    </location>
</feature>
<dbReference type="InterPro" id="IPR004937">
    <property type="entry name" value="Urea_transporter"/>
</dbReference>
<keyword evidence="5 9" id="KW-1133">Transmembrane helix</keyword>
<evidence type="ECO:0000256" key="2">
    <source>
        <dbReference type="ARBA" id="ARBA00005914"/>
    </source>
</evidence>
<evidence type="ECO:0000256" key="3">
    <source>
        <dbReference type="ARBA" id="ARBA00022475"/>
    </source>
</evidence>
<gene>
    <name evidence="10" type="ORF">F4557_006975</name>
</gene>
<evidence type="ECO:0000256" key="6">
    <source>
        <dbReference type="ARBA" id="ARBA00023136"/>
    </source>
</evidence>
<protein>
    <submittedName>
        <fullName evidence="10">Urea transporter</fullName>
    </submittedName>
</protein>
<evidence type="ECO:0000256" key="4">
    <source>
        <dbReference type="ARBA" id="ARBA00022692"/>
    </source>
</evidence>
<sequence>MAPASSPGDDPRAGERTPASPGPVDAALTIPRGVAQVDFQSSYWTGLIFVIALFVGGWQFGVFGLLGTVTATLTAHVLGVAWDRVSMGLEGFNGTLIGVGLVLYLGASWMTAALVIGAAVAGSVLTSALNTVLKPYDLPTFTAPFCVVTTVVVIGAPAFERVWSGAPDLPPPSAADPGTAMSWSDFWQGWFSGIGQVFFQDEWYVGLIFLAGLAVASRLVAAAALVSSLIGLLVGWWFGAQAADIGAGLYGYNAVLTGIALTGTFILLSRAGAVYAAIGAATAAGLTAGLSVLFDVVGGHTLTWPFVLVTWVFLAAVPIFSRIRRAP</sequence>
<dbReference type="GO" id="GO:0005886">
    <property type="term" value="C:plasma membrane"/>
    <property type="evidence" value="ECO:0007669"/>
    <property type="project" value="UniProtKB-SubCell"/>
</dbReference>
<feature type="transmembrane region" description="Helical" evidence="9">
    <location>
        <begin position="275"/>
        <end position="296"/>
    </location>
</feature>
<dbReference type="Proteomes" id="UP000549343">
    <property type="component" value="Unassembled WGS sequence"/>
</dbReference>
<dbReference type="Pfam" id="PF03253">
    <property type="entry name" value="UT"/>
    <property type="match status" value="1"/>
</dbReference>